<dbReference type="GO" id="GO:0032259">
    <property type="term" value="P:methylation"/>
    <property type="evidence" value="ECO:0007669"/>
    <property type="project" value="UniProtKB-KW"/>
</dbReference>
<evidence type="ECO:0000259" key="1">
    <source>
        <dbReference type="Pfam" id="PF14028"/>
    </source>
</evidence>
<keyword evidence="2" id="KW-0808">Transferase</keyword>
<dbReference type="RefSeq" id="WP_155547621.1">
    <property type="nucleotide sequence ID" value="NZ_CABVGP010000003.1"/>
</dbReference>
<sequence>MPADHLATPPQTTPPTGLNAAVLAVLAGADPAAVATRHALGLADLDDAVATYQAAGLASLEKRADDAWYQVRVQFTDWSAAETAGATTLGPALDRLRADGATAGWWFLRKHPCWRLRLLRADAAAVDSALDELTSSGVLARWWPTMYEPETAAFGGPTAMDSVHDLFCADSAGVLDYLRQDTPGLGRRELSILLLSGLMRTAGLDAFECGDVFDRVARLRPAPSEADAARTDTLADNVRVLLSIPDLADSALFAPDGPGAHAEPWLAALCAASGRLGHAAAAGHLDRGLRAIISHVVIFHWNRFGLSATSQGILARAAATALLPRN</sequence>
<accession>A0A6I8M149</accession>
<proteinExistence type="predicted"/>
<keyword evidence="2" id="KW-0489">Methyltransferase</keyword>
<evidence type="ECO:0000313" key="2">
    <source>
        <dbReference type="EMBL" id="VVJ22647.1"/>
    </source>
</evidence>
<dbReference type="GO" id="GO:0008168">
    <property type="term" value="F:methyltransferase activity"/>
    <property type="evidence" value="ECO:0007669"/>
    <property type="project" value="UniProtKB-KW"/>
</dbReference>
<protein>
    <submittedName>
        <fullName evidence="2">O-methyltransferase clustered with LanBC</fullName>
    </submittedName>
</protein>
<dbReference type="AlphaFoldDB" id="A0A6I8M149"/>
<dbReference type="InterPro" id="IPR023809">
    <property type="entry name" value="Thiopep_bacteriocin_synth_dom"/>
</dbReference>
<reference evidence="2 3" key="1">
    <citation type="submission" date="2019-09" db="EMBL/GenBank/DDBJ databases">
        <authorList>
            <person name="Leyn A S."/>
        </authorList>
    </citation>
    <scope>NUCLEOTIDE SEQUENCE [LARGE SCALE GENOMIC DNA]</scope>
    <source>
        <strain evidence="2">AA231_1</strain>
    </source>
</reference>
<keyword evidence="3" id="KW-1185">Reference proteome</keyword>
<dbReference type="Proteomes" id="UP000399805">
    <property type="component" value="Unassembled WGS sequence"/>
</dbReference>
<organism evidence="2 3">
    <name type="scientific">Amycolatopsis camponoti</name>
    <dbReference type="NCBI Taxonomy" id="2606593"/>
    <lineage>
        <taxon>Bacteria</taxon>
        <taxon>Bacillati</taxon>
        <taxon>Actinomycetota</taxon>
        <taxon>Actinomycetes</taxon>
        <taxon>Pseudonocardiales</taxon>
        <taxon>Pseudonocardiaceae</taxon>
        <taxon>Amycolatopsis</taxon>
    </lineage>
</organism>
<dbReference type="EMBL" id="CABVGP010000003">
    <property type="protein sequence ID" value="VVJ22647.1"/>
    <property type="molecule type" value="Genomic_DNA"/>
</dbReference>
<dbReference type="NCBIfam" id="TIGR03891">
    <property type="entry name" value="thiopep_ocin"/>
    <property type="match status" value="1"/>
</dbReference>
<dbReference type="Pfam" id="PF14028">
    <property type="entry name" value="Lant_dehydr_C"/>
    <property type="match status" value="1"/>
</dbReference>
<feature type="domain" description="Thiopeptide-type bacteriocin biosynthesis" evidence="1">
    <location>
        <begin position="68"/>
        <end position="321"/>
    </location>
</feature>
<name>A0A6I8M149_9PSEU</name>
<evidence type="ECO:0000313" key="3">
    <source>
        <dbReference type="Proteomes" id="UP000399805"/>
    </source>
</evidence>
<gene>
    <name evidence="2" type="ORF">AA23TX_07564</name>
</gene>